<reference evidence="1" key="1">
    <citation type="journal article" date="2015" name="Nature">
        <title>Complex archaea that bridge the gap between prokaryotes and eukaryotes.</title>
        <authorList>
            <person name="Spang A."/>
            <person name="Saw J.H."/>
            <person name="Jorgensen S.L."/>
            <person name="Zaremba-Niedzwiedzka K."/>
            <person name="Martijn J."/>
            <person name="Lind A.E."/>
            <person name="van Eijk R."/>
            <person name="Schleper C."/>
            <person name="Guy L."/>
            <person name="Ettema T.J."/>
        </authorList>
    </citation>
    <scope>NUCLEOTIDE SEQUENCE</scope>
</reference>
<evidence type="ECO:0000313" key="1">
    <source>
        <dbReference type="EMBL" id="KKK58978.1"/>
    </source>
</evidence>
<name>A0A0F8WQR4_9ZZZZ</name>
<comment type="caution">
    <text evidence="1">The sequence shown here is derived from an EMBL/GenBank/DDBJ whole genome shotgun (WGS) entry which is preliminary data.</text>
</comment>
<organism evidence="1">
    <name type="scientific">marine sediment metagenome</name>
    <dbReference type="NCBI Taxonomy" id="412755"/>
    <lineage>
        <taxon>unclassified sequences</taxon>
        <taxon>metagenomes</taxon>
        <taxon>ecological metagenomes</taxon>
    </lineage>
</organism>
<dbReference type="EMBL" id="LAZR01063707">
    <property type="protein sequence ID" value="KKK58978.1"/>
    <property type="molecule type" value="Genomic_DNA"/>
</dbReference>
<feature type="non-terminal residue" evidence="1">
    <location>
        <position position="1"/>
    </location>
</feature>
<proteinExistence type="predicted"/>
<accession>A0A0F8WQR4</accession>
<gene>
    <name evidence="1" type="ORF">LCGC14_3039000</name>
</gene>
<dbReference type="AlphaFoldDB" id="A0A0F8WQR4"/>
<protein>
    <submittedName>
        <fullName evidence="1">Uncharacterized protein</fullName>
    </submittedName>
</protein>
<sequence length="60" mass="6381">DKAPSPAGVTGWGTAELIETDNGYDNSPHVAVDTSGNAVAVWIRSDGRYNNIWANCYVAL</sequence>